<feature type="compositionally biased region" description="Low complexity" evidence="1">
    <location>
        <begin position="315"/>
        <end position="326"/>
    </location>
</feature>
<feature type="region of interest" description="Disordered" evidence="1">
    <location>
        <begin position="293"/>
        <end position="326"/>
    </location>
</feature>
<feature type="compositionally biased region" description="Polar residues" evidence="1">
    <location>
        <begin position="201"/>
        <end position="221"/>
    </location>
</feature>
<evidence type="ECO:0000313" key="4">
    <source>
        <dbReference type="EMBL" id="KAH6695673.1"/>
    </source>
</evidence>
<reference evidence="4" key="1">
    <citation type="journal article" date="2021" name="Nat. Commun.">
        <title>Genetic determinants of endophytism in the Arabidopsis root mycobiome.</title>
        <authorList>
            <person name="Mesny F."/>
            <person name="Miyauchi S."/>
            <person name="Thiergart T."/>
            <person name="Pickel B."/>
            <person name="Atanasova L."/>
            <person name="Karlsson M."/>
            <person name="Huettel B."/>
            <person name="Barry K.W."/>
            <person name="Haridas S."/>
            <person name="Chen C."/>
            <person name="Bauer D."/>
            <person name="Andreopoulos W."/>
            <person name="Pangilinan J."/>
            <person name="LaButti K."/>
            <person name="Riley R."/>
            <person name="Lipzen A."/>
            <person name="Clum A."/>
            <person name="Drula E."/>
            <person name="Henrissat B."/>
            <person name="Kohler A."/>
            <person name="Grigoriev I.V."/>
            <person name="Martin F.M."/>
            <person name="Hacquard S."/>
        </authorList>
    </citation>
    <scope>NUCLEOTIDE SEQUENCE</scope>
    <source>
        <strain evidence="4">MPI-SDFR-AT-0117</strain>
    </source>
</reference>
<feature type="region of interest" description="Disordered" evidence="1">
    <location>
        <begin position="339"/>
        <end position="359"/>
    </location>
</feature>
<keyword evidence="5" id="KW-1185">Reference proteome</keyword>
<feature type="compositionally biased region" description="Pro residues" evidence="1">
    <location>
        <begin position="303"/>
        <end position="314"/>
    </location>
</feature>
<feature type="compositionally biased region" description="Low complexity" evidence="1">
    <location>
        <begin position="222"/>
        <end position="249"/>
    </location>
</feature>
<evidence type="ECO:0000313" key="5">
    <source>
        <dbReference type="Proteomes" id="UP000770015"/>
    </source>
</evidence>
<name>A0A9P9AHQ3_9PEZI</name>
<accession>A0A9P9AHQ3</accession>
<evidence type="ECO:0000256" key="3">
    <source>
        <dbReference type="SAM" id="SignalP"/>
    </source>
</evidence>
<dbReference type="EMBL" id="JAGSXJ010000002">
    <property type="protein sequence ID" value="KAH6695673.1"/>
    <property type="molecule type" value="Genomic_DNA"/>
</dbReference>
<proteinExistence type="predicted"/>
<dbReference type="OrthoDB" id="5347452at2759"/>
<dbReference type="Proteomes" id="UP000770015">
    <property type="component" value="Unassembled WGS sequence"/>
</dbReference>
<sequence length="424" mass="44254">MIPSLARALPLALGFSAAIGGVNGQLAERTLDPKFASLVLAAQAQRVAQPTPTIARREGHDRRQLATSTPTTTVVTAAPDSTCGFLSGSPGNAITCENGGICSWAPDNVRAIICADIPKGISFSAKLQCFERTAATNTNICDDVCQSNEFNLLCTESTAAFCRTYNFPSGLRDFRCASTSVALAQSIEFTYSNQEGRDFFTTTWSDEPTGLPTSITRPSILSESETSTARESSSRSSSSASDTGSATAEPAPSGGGTNIGAIVGGVVGGVAVLALIGFGIFFMRRHSAKKNAQAGAAQNMNAPPLPHNSMPPPMQQQQYYPPQNAAPYAPDAYGAWKPGAGSPVHQNPVTPMSSAPPYDTNMTTPVSGVPYDNATVSDIQSTRASQVYSPGPGQPMQPTNQTGTIHEVGTNTAGHHRGNLHEIG</sequence>
<comment type="caution">
    <text evidence="4">The sequence shown here is derived from an EMBL/GenBank/DDBJ whole genome shotgun (WGS) entry which is preliminary data.</text>
</comment>
<feature type="region of interest" description="Disordered" evidence="1">
    <location>
        <begin position="201"/>
        <end position="256"/>
    </location>
</feature>
<keyword evidence="3" id="KW-0732">Signal</keyword>
<keyword evidence="2" id="KW-0472">Membrane</keyword>
<organism evidence="4 5">
    <name type="scientific">Plectosphaerella plurivora</name>
    <dbReference type="NCBI Taxonomy" id="936078"/>
    <lineage>
        <taxon>Eukaryota</taxon>
        <taxon>Fungi</taxon>
        <taxon>Dikarya</taxon>
        <taxon>Ascomycota</taxon>
        <taxon>Pezizomycotina</taxon>
        <taxon>Sordariomycetes</taxon>
        <taxon>Hypocreomycetidae</taxon>
        <taxon>Glomerellales</taxon>
        <taxon>Plectosphaerellaceae</taxon>
        <taxon>Plectosphaerella</taxon>
    </lineage>
</organism>
<evidence type="ECO:0000256" key="1">
    <source>
        <dbReference type="SAM" id="MobiDB-lite"/>
    </source>
</evidence>
<feature type="signal peptide" evidence="3">
    <location>
        <begin position="1"/>
        <end position="24"/>
    </location>
</feature>
<keyword evidence="2" id="KW-0812">Transmembrane</keyword>
<gene>
    <name evidence="4" type="ORF">F5X68DRAFT_198733</name>
</gene>
<keyword evidence="2" id="KW-1133">Transmembrane helix</keyword>
<evidence type="ECO:0000256" key="2">
    <source>
        <dbReference type="SAM" id="Phobius"/>
    </source>
</evidence>
<feature type="chain" id="PRO_5040392719" evidence="3">
    <location>
        <begin position="25"/>
        <end position="424"/>
    </location>
</feature>
<protein>
    <submittedName>
        <fullName evidence="4">Uncharacterized protein</fullName>
    </submittedName>
</protein>
<feature type="transmembrane region" description="Helical" evidence="2">
    <location>
        <begin position="259"/>
        <end position="283"/>
    </location>
</feature>
<feature type="compositionally biased region" description="Low complexity" evidence="1">
    <location>
        <begin position="293"/>
        <end position="302"/>
    </location>
</feature>
<feature type="compositionally biased region" description="Polar residues" evidence="1">
    <location>
        <begin position="344"/>
        <end position="353"/>
    </location>
</feature>
<dbReference type="AlphaFoldDB" id="A0A9P9AHQ3"/>